<dbReference type="SUPFAM" id="SSF48113">
    <property type="entry name" value="Heme-dependent peroxidases"/>
    <property type="match status" value="2"/>
</dbReference>
<dbReference type="PRINTS" id="PR00457">
    <property type="entry name" value="ANPEROXIDASE"/>
</dbReference>
<dbReference type="STRING" id="195883.A0A482XP90"/>
<keyword evidence="3" id="KW-0575">Peroxidase</keyword>
<evidence type="ECO:0000256" key="7">
    <source>
        <dbReference type="PIRSR" id="PIRSR619791-2"/>
    </source>
</evidence>
<reference evidence="9 10" key="1">
    <citation type="journal article" date="2017" name="Gigascience">
        <title>Genome sequence of the small brown planthopper, Laodelphax striatellus.</title>
        <authorList>
            <person name="Zhu J."/>
            <person name="Jiang F."/>
            <person name="Wang X."/>
            <person name="Yang P."/>
            <person name="Bao Y."/>
            <person name="Zhao W."/>
            <person name="Wang W."/>
            <person name="Lu H."/>
            <person name="Wang Q."/>
            <person name="Cui N."/>
            <person name="Li J."/>
            <person name="Chen X."/>
            <person name="Luo L."/>
            <person name="Yu J."/>
            <person name="Kang L."/>
            <person name="Cui F."/>
        </authorList>
    </citation>
    <scope>NUCLEOTIDE SEQUENCE [LARGE SCALE GENOMIC DNA]</scope>
    <source>
        <strain evidence="9">Lst14</strain>
    </source>
</reference>
<dbReference type="InterPro" id="IPR037120">
    <property type="entry name" value="Haem_peroxidase_sf_animal"/>
</dbReference>
<keyword evidence="2" id="KW-0964">Secreted</keyword>
<gene>
    <name evidence="9" type="ORF">LSTR_LSTR009092</name>
</gene>
<dbReference type="GO" id="GO:0006979">
    <property type="term" value="P:response to oxidative stress"/>
    <property type="evidence" value="ECO:0007669"/>
    <property type="project" value="InterPro"/>
</dbReference>
<dbReference type="FunFam" id="1.10.640.10:FF:000003">
    <property type="entry name" value="chorion peroxidase"/>
    <property type="match status" value="1"/>
</dbReference>
<dbReference type="InParanoid" id="A0A482XP90"/>
<protein>
    <submittedName>
        <fullName evidence="9">Uncharacterized protein</fullName>
    </submittedName>
</protein>
<dbReference type="GO" id="GO:0004601">
    <property type="term" value="F:peroxidase activity"/>
    <property type="evidence" value="ECO:0007669"/>
    <property type="project" value="UniProtKB-KW"/>
</dbReference>
<evidence type="ECO:0000256" key="2">
    <source>
        <dbReference type="ARBA" id="ARBA00022525"/>
    </source>
</evidence>
<keyword evidence="3" id="KW-0560">Oxidoreductase</keyword>
<dbReference type="GO" id="GO:0020037">
    <property type="term" value="F:heme binding"/>
    <property type="evidence" value="ECO:0007669"/>
    <property type="project" value="InterPro"/>
</dbReference>
<keyword evidence="10" id="KW-1185">Reference proteome</keyword>
<keyword evidence="7" id="KW-0479">Metal-binding</keyword>
<dbReference type="Proteomes" id="UP000291343">
    <property type="component" value="Unassembled WGS sequence"/>
</dbReference>
<dbReference type="PROSITE" id="PS50292">
    <property type="entry name" value="PEROXIDASE_3"/>
    <property type="match status" value="2"/>
</dbReference>
<evidence type="ECO:0000313" key="10">
    <source>
        <dbReference type="Proteomes" id="UP000291343"/>
    </source>
</evidence>
<dbReference type="OrthoDB" id="823504at2759"/>
<dbReference type="PANTHER" id="PTHR11475">
    <property type="entry name" value="OXIDASE/PEROXIDASE"/>
    <property type="match status" value="1"/>
</dbReference>
<dbReference type="GO" id="GO:0005576">
    <property type="term" value="C:extracellular region"/>
    <property type="evidence" value="ECO:0007669"/>
    <property type="project" value="UniProtKB-SubCell"/>
</dbReference>
<feature type="binding site" description="axial binding residue" evidence="7">
    <location>
        <position position="1082"/>
    </location>
    <ligand>
        <name>heme b</name>
        <dbReference type="ChEBI" id="CHEBI:60344"/>
    </ligand>
    <ligandPart>
        <name>Fe</name>
        <dbReference type="ChEBI" id="CHEBI:18248"/>
    </ligandPart>
</feature>
<evidence type="ECO:0000256" key="6">
    <source>
        <dbReference type="ARBA" id="ARBA00023004"/>
    </source>
</evidence>
<evidence type="ECO:0000256" key="1">
    <source>
        <dbReference type="ARBA" id="ARBA00004613"/>
    </source>
</evidence>
<dbReference type="PANTHER" id="PTHR11475:SF134">
    <property type="entry name" value="LD42267P"/>
    <property type="match status" value="1"/>
</dbReference>
<organism evidence="9 10">
    <name type="scientific">Laodelphax striatellus</name>
    <name type="common">Small brown planthopper</name>
    <name type="synonym">Delphax striatella</name>
    <dbReference type="NCBI Taxonomy" id="195883"/>
    <lineage>
        <taxon>Eukaryota</taxon>
        <taxon>Metazoa</taxon>
        <taxon>Ecdysozoa</taxon>
        <taxon>Arthropoda</taxon>
        <taxon>Hexapoda</taxon>
        <taxon>Insecta</taxon>
        <taxon>Pterygota</taxon>
        <taxon>Neoptera</taxon>
        <taxon>Paraneoptera</taxon>
        <taxon>Hemiptera</taxon>
        <taxon>Auchenorrhyncha</taxon>
        <taxon>Fulgoroidea</taxon>
        <taxon>Delphacidae</taxon>
        <taxon>Criomorphinae</taxon>
        <taxon>Laodelphax</taxon>
    </lineage>
</organism>
<proteinExistence type="predicted"/>
<dbReference type="CDD" id="cd09823">
    <property type="entry name" value="peroxinectin_like"/>
    <property type="match status" value="1"/>
</dbReference>
<evidence type="ECO:0000313" key="9">
    <source>
        <dbReference type="EMBL" id="RZF47556.1"/>
    </source>
</evidence>
<dbReference type="GO" id="GO:0022412">
    <property type="term" value="P:cellular process involved in reproduction in multicellular organism"/>
    <property type="evidence" value="ECO:0007669"/>
    <property type="project" value="UniProtKB-ARBA"/>
</dbReference>
<dbReference type="GO" id="GO:0046872">
    <property type="term" value="F:metal ion binding"/>
    <property type="evidence" value="ECO:0007669"/>
    <property type="project" value="UniProtKB-KW"/>
</dbReference>
<dbReference type="InterPro" id="IPR019791">
    <property type="entry name" value="Haem_peroxidase_animal"/>
</dbReference>
<dbReference type="FunFam" id="1.10.640.10:FF:000006">
    <property type="entry name" value="Double oxidase: two peroxidase domains"/>
    <property type="match status" value="1"/>
</dbReference>
<name>A0A482XP90_LAOST</name>
<dbReference type="Gene3D" id="1.10.640.10">
    <property type="entry name" value="Haem peroxidase domain superfamily, animal type"/>
    <property type="match status" value="2"/>
</dbReference>
<evidence type="ECO:0000256" key="4">
    <source>
        <dbReference type="ARBA" id="ARBA00022617"/>
    </source>
</evidence>
<comment type="subcellular location">
    <subcellularLocation>
        <location evidence="1">Secreted</location>
    </subcellularLocation>
</comment>
<evidence type="ECO:0000256" key="8">
    <source>
        <dbReference type="SAM" id="SignalP"/>
    </source>
</evidence>
<keyword evidence="4 7" id="KW-0349">Heme</keyword>
<accession>A0A482XP90</accession>
<sequence>MKTHLLKPPPLLSSWCFLTMAATLTSFTRVTSVSAAIAMPHIAHEELSAFIAQAHNAMHHRLQRLEPEIHRKGVKQVPGTPAWVMAASHSLRNDHRNLTQAALLDEETTKYMTQALGLTKEQVHLGLPEMDISATTLSRSCPEQMEFPCEAHKYRSMSGHCNNVQNPQWGQAGTRYLRFMPPDYADGISLPRGTPQFSGRLPSAREVSLIVHSHSDIPHSHLVVLSAVWAQFIAHDISLTPQMTGYKGERLKCCGVEFSDFHPECFPIRLPDGDPVHGPSHIRCQDYARSASAPRTGCTLGTREQMNGASSYLDGSVIYGNSQTEADQLRTFKDGLLKVQQGPSRGPLLPPEENSADCRQSFNQKCFKSGDSRVNVHVGLAALHTLWVREHNRIAWALARLNPHWVDEILYQEARRIVIAELQHITYSEFLPLVLGKEGMALYDLQPEADGYYKHYDMNLNPAVSNTAASAALYYFISLMPKHMGVFDEQGRHLGDEMIGSSFYAPFSLYKPDGLDSTMRSMLKSSAQSNNQHINSILTNHMFQQSSKGTGLDLPAQLIQQGRDHGIPAYVKWLSHCKIADVKSFRDLRAIMPESAITDLQAAYLNWPMSCSSGVFKPLDLTPWQEARPHILVSSHLLNEAITRAHRDVNKILEQEYDLYINNRMADPQSPVGTAYGFSRPKRQAAQIANNSLILEYASASMVRNFLKGELQDLGSHDVKELLSVLPSVDVSSLNMGLDLVCDETALPCDHTRKYRTITGWCNNLHNPSYGKSFQPFIRLLSSVYEDGVGSPRSLSILGKPLPSPRRVSTNIHTDISRPHTRYSLMVMQLAQITDHDLTFTPVGYCFINEGILNCLACDSMVTFHPQCFPIPVPEDDPYFPAVNETTGEPFCIPATRSMPGQRTLGPREQTNQLTAYLDLSFVYGSDVCEARILRSLSGGKLNYTRHPTRGKPLLPQIAAHPECRSPSRVCFRAGDERASEQPGLTALHTIYMREHNRIAAGLAGLNPHWNDETLYQEARRILTAVHQHIEFNEFLPRIFGWDGVRKHGLTLLNDGYYDGYDDKCEATILNEFAAACFRFGHSLLRPHFRRVDHLHRPLEPPVRLRDHFFNPDIIFQTNIVDEIILGLLDTPMETLDNFITEEVTNHLFEKKAVPFSGMDLVSLNIQRARDHGIRGYNFYREACNMTKVKTFDELYPQISLPLIESLKSIYEHVDDIDLFPGGMSETPLPGGVLGPTFACVVGHQFRRLRSCDRFWYETSDPLLRFTPTQLTEIRKMSLSRILCSNLDNAQTMQRSALDLEDSFMNPRVPCSSIPSLDLSAWKDRASCSVGSVTIDIGATEHVSPCVTCTCTKEGPICQSLRIANCFHLANSFSADAVLNDTVCKVQCAFVFRALQELSETTTDNQLGFS</sequence>
<dbReference type="EMBL" id="QKKF02004048">
    <property type="protein sequence ID" value="RZF47556.1"/>
    <property type="molecule type" value="Genomic_DNA"/>
</dbReference>
<dbReference type="SMR" id="A0A482XP90"/>
<feature type="signal peptide" evidence="8">
    <location>
        <begin position="1"/>
        <end position="21"/>
    </location>
</feature>
<keyword evidence="5 8" id="KW-0732">Signal</keyword>
<evidence type="ECO:0000256" key="3">
    <source>
        <dbReference type="ARBA" id="ARBA00022559"/>
    </source>
</evidence>
<keyword evidence="6 7" id="KW-0408">Iron</keyword>
<dbReference type="Pfam" id="PF03098">
    <property type="entry name" value="An_peroxidase"/>
    <property type="match status" value="2"/>
</dbReference>
<feature type="chain" id="PRO_5019763102" evidence="8">
    <location>
        <begin position="22"/>
        <end position="1410"/>
    </location>
</feature>
<comment type="caution">
    <text evidence="9">The sequence shown here is derived from an EMBL/GenBank/DDBJ whole genome shotgun (WGS) entry which is preliminary data.</text>
</comment>
<dbReference type="InterPro" id="IPR010255">
    <property type="entry name" value="Haem_peroxidase_sf"/>
</dbReference>
<evidence type="ECO:0000256" key="5">
    <source>
        <dbReference type="ARBA" id="ARBA00022729"/>
    </source>
</evidence>